<dbReference type="EMBL" id="LWLT01000031">
    <property type="status" value="NOT_ANNOTATED_CDS"/>
    <property type="molecule type" value="Genomic_DNA"/>
</dbReference>
<feature type="coiled-coil region" evidence="7">
    <location>
        <begin position="93"/>
        <end position="131"/>
    </location>
</feature>
<feature type="coiled-coil region" evidence="7">
    <location>
        <begin position="365"/>
        <end position="413"/>
    </location>
</feature>
<dbReference type="GO" id="GO:1990706">
    <property type="term" value="C:MAD1 complex"/>
    <property type="evidence" value="ECO:0007669"/>
    <property type="project" value="Ensembl"/>
</dbReference>
<comment type="subcellular location">
    <subcellularLocation>
        <location evidence="1">Nucleus</location>
    </subcellularLocation>
</comment>
<keyword evidence="3" id="KW-0132">Cell division</keyword>
<keyword evidence="4" id="KW-0498">Mitosis</keyword>
<dbReference type="PANTHER" id="PTHR23168">
    <property type="entry name" value="MITOTIC SPINDLE ASSEMBLY CHECKPOINT PROTEIN MAD1 MITOTIC ARREST DEFICIENT-LIKE PROTEIN 1"/>
    <property type="match status" value="1"/>
</dbReference>
<evidence type="ECO:0000256" key="2">
    <source>
        <dbReference type="ARBA" id="ARBA00008029"/>
    </source>
</evidence>
<reference evidence="8" key="2">
    <citation type="submission" date="2025-08" db="UniProtKB">
        <authorList>
            <consortium name="Ensembl"/>
        </authorList>
    </citation>
    <scope>IDENTIFICATION</scope>
</reference>
<dbReference type="InterPro" id="IPR008672">
    <property type="entry name" value="Mad1"/>
</dbReference>
<reference evidence="8" key="3">
    <citation type="submission" date="2025-09" db="UniProtKB">
        <authorList>
            <consortium name="Ensembl"/>
        </authorList>
    </citation>
    <scope>IDENTIFICATION</scope>
</reference>
<dbReference type="GO" id="GO:0051301">
    <property type="term" value="P:cell division"/>
    <property type="evidence" value="ECO:0007669"/>
    <property type="project" value="UniProtKB-KW"/>
</dbReference>
<comment type="similarity">
    <text evidence="2">Belongs to the MAD1 family.</text>
</comment>
<dbReference type="Bgee" id="ENSCHIG00000022068">
    <property type="expression patterns" value="Expressed in thymus and 17 other cell types or tissues"/>
</dbReference>
<evidence type="ECO:0000256" key="4">
    <source>
        <dbReference type="ARBA" id="ARBA00022776"/>
    </source>
</evidence>
<feature type="coiled-coil region" evidence="7">
    <location>
        <begin position="506"/>
        <end position="582"/>
    </location>
</feature>
<dbReference type="GO" id="GO:0042802">
    <property type="term" value="F:identical protein binding"/>
    <property type="evidence" value="ECO:0007669"/>
    <property type="project" value="Ensembl"/>
</dbReference>
<evidence type="ECO:0000256" key="7">
    <source>
        <dbReference type="SAM" id="Coils"/>
    </source>
</evidence>
<dbReference type="AlphaFoldDB" id="A0A452FM42"/>
<evidence type="ECO:0000256" key="3">
    <source>
        <dbReference type="ARBA" id="ARBA00022618"/>
    </source>
</evidence>
<proteinExistence type="inferred from homology"/>
<organism evidence="8 9">
    <name type="scientific">Capra hircus</name>
    <name type="common">Goat</name>
    <dbReference type="NCBI Taxonomy" id="9925"/>
    <lineage>
        <taxon>Eukaryota</taxon>
        <taxon>Metazoa</taxon>
        <taxon>Chordata</taxon>
        <taxon>Craniata</taxon>
        <taxon>Vertebrata</taxon>
        <taxon>Euteleostomi</taxon>
        <taxon>Mammalia</taxon>
        <taxon>Eutheria</taxon>
        <taxon>Laurasiatheria</taxon>
        <taxon>Artiodactyla</taxon>
        <taxon>Ruminantia</taxon>
        <taxon>Pecora</taxon>
        <taxon>Bovidae</taxon>
        <taxon>Caprinae</taxon>
        <taxon>Capra</taxon>
    </lineage>
</organism>
<accession>A0A452FM42</accession>
<name>A0A452FM42_CAPHI</name>
<dbReference type="GO" id="GO:0090267">
    <property type="term" value="P:positive regulation of mitotic cell cycle spindle assembly checkpoint"/>
    <property type="evidence" value="ECO:0007669"/>
    <property type="project" value="Ensembl"/>
</dbReference>
<dbReference type="GO" id="GO:0007094">
    <property type="term" value="P:mitotic spindle assembly checkpoint signaling"/>
    <property type="evidence" value="ECO:0007669"/>
    <property type="project" value="Ensembl"/>
</dbReference>
<dbReference type="SUPFAM" id="SSF75704">
    <property type="entry name" value="Mitotic arrest deficient-like 1, Mad1"/>
    <property type="match status" value="1"/>
</dbReference>
<evidence type="ECO:0000313" key="9">
    <source>
        <dbReference type="Proteomes" id="UP000291000"/>
    </source>
</evidence>
<feature type="coiled-coil region" evidence="7">
    <location>
        <begin position="448"/>
        <end position="475"/>
    </location>
</feature>
<dbReference type="GeneTree" id="ENSGT00390000001316"/>
<dbReference type="PANTHER" id="PTHR23168:SF0">
    <property type="entry name" value="MITOTIC SPINDLE ASSEMBLY CHECKPOINT PROTEIN MAD1"/>
    <property type="match status" value="1"/>
</dbReference>
<gene>
    <name evidence="8" type="primary">MAD1L1</name>
</gene>
<dbReference type="GO" id="GO:1990728">
    <property type="term" value="C:mitotic spindle assembly checkpoint MAD1-MAD2 complex"/>
    <property type="evidence" value="ECO:0007669"/>
    <property type="project" value="Ensembl"/>
</dbReference>
<dbReference type="GO" id="GO:0000776">
    <property type="term" value="C:kinetochore"/>
    <property type="evidence" value="ECO:0007669"/>
    <property type="project" value="Ensembl"/>
</dbReference>
<dbReference type="GO" id="GO:0051315">
    <property type="term" value="P:attachment of mitotic spindle microtubules to kinetochore"/>
    <property type="evidence" value="ECO:0007669"/>
    <property type="project" value="TreeGrafter"/>
</dbReference>
<dbReference type="GO" id="GO:0043515">
    <property type="term" value="F:kinetochore binding"/>
    <property type="evidence" value="ECO:0007669"/>
    <property type="project" value="Ensembl"/>
</dbReference>
<dbReference type="GO" id="GO:0044615">
    <property type="term" value="C:nuclear pore nuclear basket"/>
    <property type="evidence" value="ECO:0007669"/>
    <property type="project" value="Ensembl"/>
</dbReference>
<evidence type="ECO:0000313" key="8">
    <source>
        <dbReference type="Ensembl" id="ENSCHIP00000025217.1"/>
    </source>
</evidence>
<keyword evidence="5" id="KW-0539">Nucleus</keyword>
<sequence>MEDLGENTTVLSTLRSLNNFISQRVEGGSGLDVPTPAQGSLQAQYQQSVQLEERAEQIRSKSHLIQVEREKMQMELSHKRARVELERAASTSARNYEREMDRNQELLTRIRQLQERQAEAEEKMKEQLERHKLCQQSLDAAGRKLREKEDGLAEAGETITALQGRLSDLQWDVMNREMQVERLESEKQELKEQLALQHQKWQEANQKVQELQASQEVRADQEQRIKDLEQKLSLQEQDAAIVKNMRSELARLPTMERELRQLREENAWAGDVCLCVHTCTRTRTHTRDTNGLLREELEGLQRRLGRQEKLQETLVDLELEKEVKPCPLQAHPADPVCSCPPRTPEDLSRLIVELQQRELALKDRNSSITSSARELEKARLQLQEEVRQLGGQLLEERKRRETHEALARRLQKRVLLLTKERDGMRAILGSYDSELTPAEHSPQLTRRMREAEDMMQKVQAHSSEVEAQLSQALEELGGQKQRADMVSLDAAPSGGLCEAVLQCPPVEELEAERSRLEEEKTALEAQLERLTLQGDYDQSKTKVLHLSLNPAGAARQRLREDQQQLQQECARLRELVRALEAGGPVPAHLEAASELPSSQEVAGRPRSFHPSLRPAHAGARAQPPLPCLLLALFTLYPGDVCGASASGRHGCRFLDVCCLCFQAAFPPGSPSYFLRPCLPSRAWRGSTGIVTSGARLCRHPVPRVVDAAPPACKLPLSTSACSQPF</sequence>
<evidence type="ECO:0000256" key="5">
    <source>
        <dbReference type="ARBA" id="ARBA00023242"/>
    </source>
</evidence>
<keyword evidence="9" id="KW-1185">Reference proteome</keyword>
<dbReference type="GO" id="GO:0090235">
    <property type="term" value="P:regulation of metaphase plate congression"/>
    <property type="evidence" value="ECO:0007669"/>
    <property type="project" value="Ensembl"/>
</dbReference>
<evidence type="ECO:0000256" key="1">
    <source>
        <dbReference type="ARBA" id="ARBA00004123"/>
    </source>
</evidence>
<dbReference type="Ensembl" id="ENSCHIT00000033078.1">
    <property type="protein sequence ID" value="ENSCHIP00000025217.1"/>
    <property type="gene ID" value="ENSCHIG00000022068.1"/>
</dbReference>
<keyword evidence="6" id="KW-0131">Cell cycle</keyword>
<dbReference type="Proteomes" id="UP000291000">
    <property type="component" value="Chromosome 25"/>
</dbReference>
<protein>
    <submittedName>
        <fullName evidence="8">Mitotic arrest deficient 1 like 1</fullName>
    </submittedName>
</protein>
<reference evidence="8 9" key="1">
    <citation type="submission" date="2016-04" db="EMBL/GenBank/DDBJ databases">
        <title>Polished mammalian reference genomes with single-molecule sequencing and chromosome conformation capture applied to the Capra hircus genome.</title>
        <authorList>
            <person name="Bickhart D.M."/>
            <person name="Koren S."/>
            <person name="Rosen B."/>
            <person name="Hastie A."/>
            <person name="Liachko I."/>
            <person name="Sullivan S.T."/>
            <person name="Burton J."/>
            <person name="Sayre B.L."/>
            <person name="Huson H.J."/>
            <person name="Lee J."/>
            <person name="Lam E."/>
            <person name="Kelley C.M."/>
            <person name="Hutchison J.L."/>
            <person name="Zhou Y."/>
            <person name="Sun J."/>
            <person name="Crisa A."/>
            <person name="Schwartz J.C."/>
            <person name="Hammond J.A."/>
            <person name="Schroeder S.G."/>
            <person name="Liu G.E."/>
            <person name="Dunham M."/>
            <person name="Shendure J."/>
            <person name="Sonstegard T.S."/>
            <person name="Phillippy A.M."/>
            <person name="Van Tassell C.P."/>
            <person name="Smith T.P."/>
        </authorList>
    </citation>
    <scope>NUCLEOTIDE SEQUENCE [LARGE SCALE GENOMIC DNA]</scope>
</reference>
<keyword evidence="7" id="KW-0175">Coiled coil</keyword>
<evidence type="ECO:0000256" key="6">
    <source>
        <dbReference type="ARBA" id="ARBA00023306"/>
    </source>
</evidence>
<dbReference type="GO" id="GO:0097431">
    <property type="term" value="C:mitotic spindle pole"/>
    <property type="evidence" value="ECO:0007669"/>
    <property type="project" value="Ensembl"/>
</dbReference>
<dbReference type="STRING" id="9925.ENSCHIP00000025217"/>
<dbReference type="Gene3D" id="6.10.250.90">
    <property type="match status" value="1"/>
</dbReference>
<dbReference type="Pfam" id="PF05557">
    <property type="entry name" value="MAD"/>
    <property type="match status" value="1"/>
</dbReference>
<feature type="coiled-coil region" evidence="7">
    <location>
        <begin position="166"/>
        <end position="265"/>
    </location>
</feature>